<accession>A0A1W0WGN7</accession>
<name>A0A1W0WGN7_HYPEX</name>
<gene>
    <name evidence="2" type="ORF">BV898_11482</name>
</gene>
<evidence type="ECO:0000313" key="2">
    <source>
        <dbReference type="EMBL" id="OQV14364.1"/>
    </source>
</evidence>
<dbReference type="Proteomes" id="UP000192578">
    <property type="component" value="Unassembled WGS sequence"/>
</dbReference>
<dbReference type="InterPro" id="IPR041539">
    <property type="entry name" value="CxC5"/>
</dbReference>
<evidence type="ECO:0000313" key="3">
    <source>
        <dbReference type="Proteomes" id="UP000192578"/>
    </source>
</evidence>
<organism evidence="2 3">
    <name type="scientific">Hypsibius exemplaris</name>
    <name type="common">Freshwater tardigrade</name>
    <dbReference type="NCBI Taxonomy" id="2072580"/>
    <lineage>
        <taxon>Eukaryota</taxon>
        <taxon>Metazoa</taxon>
        <taxon>Ecdysozoa</taxon>
        <taxon>Tardigrada</taxon>
        <taxon>Eutardigrada</taxon>
        <taxon>Parachela</taxon>
        <taxon>Hypsibioidea</taxon>
        <taxon>Hypsibiidae</taxon>
        <taxon>Hypsibius</taxon>
    </lineage>
</organism>
<dbReference type="EMBL" id="MTYJ01000106">
    <property type="protein sequence ID" value="OQV14364.1"/>
    <property type="molecule type" value="Genomic_DNA"/>
</dbReference>
<comment type="caution">
    <text evidence="2">The sequence shown here is derived from an EMBL/GenBank/DDBJ whole genome shotgun (WGS) entry which is preliminary data.</text>
</comment>
<protein>
    <recommendedName>
        <fullName evidence="1">CxC5 like cysteine cluster associated with KDZ domain-containing protein</fullName>
    </recommendedName>
</protein>
<feature type="domain" description="CxC5 like cysteine cluster associated with KDZ" evidence="1">
    <location>
        <begin position="84"/>
        <end position="184"/>
    </location>
</feature>
<dbReference type="Pfam" id="PF18718">
    <property type="entry name" value="CxC5"/>
    <property type="match status" value="1"/>
</dbReference>
<evidence type="ECO:0000259" key="1">
    <source>
        <dbReference type="Pfam" id="PF18718"/>
    </source>
</evidence>
<dbReference type="OrthoDB" id="10011386at2759"/>
<sequence>MEKSLVDLCRKYGFYRLTQLRKVFCSLPESLPLATALQALATSLQITVEEAKVLVENARIVAPKLLEKSQPQQDVFFLCPPPHSRPAFLDADTIPQVTVYDLDREVGRGYEYTLRCTSCKARYGYATYYDPNTKKRLFYNDSRELLCVNRSTYWTRAVAELMINNILHSQTTFEGFAETLRTTFGWTKSFNRKMVSNAFYAHEIETELKQGGERYEFATGKINCKGVKRFIENLRKAEIYHHNCGTEGQQRGCKYLSVMDGFWKLCHRHCHMRMERSVDMRYVNLPPVCETEPANGVLYCKEHVVEAKRHGLPITKNDLLVAGKKHGPCRQQLSDESLNMFEVEMDQMTDQKERKNANNKISCLSKVVVAPWCKKNLGQRKKVGSWSRGLFVFVDGCGHISSLSPLYQSESMSQVFLIVMDWLQKRWSGIPLEEWSKCFLFYDNIQHTYNANNVGNINNVGQRQQHGATWGQRRQRGATSATWGDVSNVGQRQQRGATPATWGNASNFNNVRQRGATWGNVEQRGATWSNGGQHQRH</sequence>
<dbReference type="AlphaFoldDB" id="A0A1W0WGN7"/>
<keyword evidence="3" id="KW-1185">Reference proteome</keyword>
<reference evidence="3" key="1">
    <citation type="submission" date="2017-01" db="EMBL/GenBank/DDBJ databases">
        <title>Comparative genomics of anhydrobiosis in the tardigrade Hypsibius dujardini.</title>
        <authorList>
            <person name="Yoshida Y."/>
            <person name="Koutsovoulos G."/>
            <person name="Laetsch D."/>
            <person name="Stevens L."/>
            <person name="Kumar S."/>
            <person name="Horikawa D."/>
            <person name="Ishino K."/>
            <person name="Komine S."/>
            <person name="Tomita M."/>
            <person name="Blaxter M."/>
            <person name="Arakawa K."/>
        </authorList>
    </citation>
    <scope>NUCLEOTIDE SEQUENCE [LARGE SCALE GENOMIC DNA]</scope>
    <source>
        <strain evidence="3">Z151</strain>
    </source>
</reference>
<proteinExistence type="predicted"/>